<dbReference type="AlphaFoldDB" id="A0A840C2C1"/>
<dbReference type="SUPFAM" id="SSF51695">
    <property type="entry name" value="PLC-like phosphodiesterases"/>
    <property type="match status" value="1"/>
</dbReference>
<dbReference type="EMBL" id="JACIEN010000001">
    <property type="protein sequence ID" value="MBB4016597.1"/>
    <property type="molecule type" value="Genomic_DNA"/>
</dbReference>
<organism evidence="2 3">
    <name type="scientific">Chelatococcus caeni</name>
    <dbReference type="NCBI Taxonomy" id="1348468"/>
    <lineage>
        <taxon>Bacteria</taxon>
        <taxon>Pseudomonadati</taxon>
        <taxon>Pseudomonadota</taxon>
        <taxon>Alphaproteobacteria</taxon>
        <taxon>Hyphomicrobiales</taxon>
        <taxon>Chelatococcaceae</taxon>
        <taxon>Chelatococcus</taxon>
    </lineage>
</organism>
<dbReference type="RefSeq" id="WP_183316191.1">
    <property type="nucleotide sequence ID" value="NZ_JACIEN010000001.1"/>
</dbReference>
<dbReference type="InterPro" id="IPR017946">
    <property type="entry name" value="PLC-like_Pdiesterase_TIM-brl"/>
</dbReference>
<sequence length="247" mass="26828">MPAPSWLTAQPVAHRGLHVAADRVLENTPGAALAAVARGFAIECDVQLTADGEAVVFHDFTLDRLTGESGRIDARTVAALAGIAFRDSDDRIPTLGAFLDLIGGRVPVVVEIKSGFDGNLALTRRVTEVVAGRDDPIALMSFDPAIVEALAELAPGRPRGITAEANYDHGEWARLPAAMQKSLGHLLHMERSRPDFIAWHVKDLPHAAPNMARYFGMPVLTWTVRTPEDRETAMKYADQMIFEGFVP</sequence>
<dbReference type="PROSITE" id="PS51704">
    <property type="entry name" value="GP_PDE"/>
    <property type="match status" value="1"/>
</dbReference>
<reference evidence="2 3" key="1">
    <citation type="submission" date="2020-08" db="EMBL/GenBank/DDBJ databases">
        <title>Genomic Encyclopedia of Type Strains, Phase IV (KMG-IV): sequencing the most valuable type-strain genomes for metagenomic binning, comparative biology and taxonomic classification.</title>
        <authorList>
            <person name="Goeker M."/>
        </authorList>
    </citation>
    <scope>NUCLEOTIDE SEQUENCE [LARGE SCALE GENOMIC DNA]</scope>
    <source>
        <strain evidence="2 3">DSM 103737</strain>
    </source>
</reference>
<dbReference type="Pfam" id="PF03009">
    <property type="entry name" value="GDPD"/>
    <property type="match status" value="1"/>
</dbReference>
<evidence type="ECO:0000313" key="2">
    <source>
        <dbReference type="EMBL" id="MBB4016597.1"/>
    </source>
</evidence>
<dbReference type="Proteomes" id="UP000577362">
    <property type="component" value="Unassembled WGS sequence"/>
</dbReference>
<dbReference type="Gene3D" id="3.20.20.190">
    <property type="entry name" value="Phosphatidylinositol (PI) phosphodiesterase"/>
    <property type="match status" value="1"/>
</dbReference>
<comment type="caution">
    <text evidence="2">The sequence shown here is derived from an EMBL/GenBank/DDBJ whole genome shotgun (WGS) entry which is preliminary data.</text>
</comment>
<gene>
    <name evidence="2" type="ORF">GGR16_001603</name>
</gene>
<dbReference type="InterPro" id="IPR030395">
    <property type="entry name" value="GP_PDE_dom"/>
</dbReference>
<name>A0A840C2C1_9HYPH</name>
<dbReference type="PANTHER" id="PTHR46211">
    <property type="entry name" value="GLYCEROPHOSPHORYL DIESTER PHOSPHODIESTERASE"/>
    <property type="match status" value="1"/>
</dbReference>
<proteinExistence type="predicted"/>
<protein>
    <submittedName>
        <fullName evidence="2">Glycerophosphoryl diester phosphodiesterase</fullName>
    </submittedName>
</protein>
<keyword evidence="3" id="KW-1185">Reference proteome</keyword>
<dbReference type="PANTHER" id="PTHR46211:SF1">
    <property type="entry name" value="GLYCEROPHOSPHODIESTER PHOSPHODIESTERASE, CYTOPLASMIC"/>
    <property type="match status" value="1"/>
</dbReference>
<accession>A0A840C2C1</accession>
<evidence type="ECO:0000313" key="3">
    <source>
        <dbReference type="Proteomes" id="UP000577362"/>
    </source>
</evidence>
<feature type="domain" description="GP-PDE" evidence="1">
    <location>
        <begin position="9"/>
        <end position="247"/>
    </location>
</feature>
<evidence type="ECO:0000259" key="1">
    <source>
        <dbReference type="PROSITE" id="PS51704"/>
    </source>
</evidence>
<dbReference type="GO" id="GO:0008081">
    <property type="term" value="F:phosphoric diester hydrolase activity"/>
    <property type="evidence" value="ECO:0007669"/>
    <property type="project" value="InterPro"/>
</dbReference>
<dbReference type="GO" id="GO:0006629">
    <property type="term" value="P:lipid metabolic process"/>
    <property type="evidence" value="ECO:0007669"/>
    <property type="project" value="InterPro"/>
</dbReference>